<dbReference type="PROSITE" id="PS50222">
    <property type="entry name" value="EF_HAND_2"/>
    <property type="match status" value="3"/>
</dbReference>
<feature type="region of interest" description="Disordered" evidence="4">
    <location>
        <begin position="1"/>
        <end position="35"/>
    </location>
</feature>
<evidence type="ECO:0000256" key="2">
    <source>
        <dbReference type="ARBA" id="ARBA00022737"/>
    </source>
</evidence>
<keyword evidence="2" id="KW-0677">Repeat</keyword>
<dbReference type="AlphaFoldDB" id="A0A8D8Y5R1"/>
<dbReference type="SUPFAM" id="SSF47473">
    <property type="entry name" value="EF-hand"/>
    <property type="match status" value="1"/>
</dbReference>
<feature type="region of interest" description="Disordered" evidence="4">
    <location>
        <begin position="51"/>
        <end position="84"/>
    </location>
</feature>
<feature type="domain" description="EF-hand" evidence="5">
    <location>
        <begin position="181"/>
        <end position="216"/>
    </location>
</feature>
<dbReference type="CDD" id="cd00051">
    <property type="entry name" value="EFh"/>
    <property type="match status" value="2"/>
</dbReference>
<dbReference type="PANTHER" id="PTHR23055:SF60">
    <property type="entry name" value="CALAXIN"/>
    <property type="match status" value="1"/>
</dbReference>
<feature type="domain" description="EF-hand" evidence="5">
    <location>
        <begin position="217"/>
        <end position="252"/>
    </location>
</feature>
<evidence type="ECO:0000259" key="5">
    <source>
        <dbReference type="PROSITE" id="PS50222"/>
    </source>
</evidence>
<evidence type="ECO:0000256" key="1">
    <source>
        <dbReference type="ARBA" id="ARBA00022723"/>
    </source>
</evidence>
<evidence type="ECO:0000313" key="6">
    <source>
        <dbReference type="EMBL" id="CAG6721768.1"/>
    </source>
</evidence>
<dbReference type="Gene3D" id="1.10.238.10">
    <property type="entry name" value="EF-hand"/>
    <property type="match status" value="1"/>
</dbReference>
<keyword evidence="3" id="KW-0106">Calcium</keyword>
<dbReference type="EMBL" id="HBUF01362703">
    <property type="protein sequence ID" value="CAG6721770.1"/>
    <property type="molecule type" value="Transcribed_RNA"/>
</dbReference>
<dbReference type="InterPro" id="IPR028846">
    <property type="entry name" value="Recoverin"/>
</dbReference>
<dbReference type="EMBL" id="HBUF01362701">
    <property type="protein sequence ID" value="CAG6721768.1"/>
    <property type="molecule type" value="Transcribed_RNA"/>
</dbReference>
<dbReference type="InterPro" id="IPR011992">
    <property type="entry name" value="EF-hand-dom_pair"/>
</dbReference>
<dbReference type="InterPro" id="IPR002048">
    <property type="entry name" value="EF_hand_dom"/>
</dbReference>
<evidence type="ECO:0000256" key="4">
    <source>
        <dbReference type="SAM" id="MobiDB-lite"/>
    </source>
</evidence>
<reference evidence="6" key="1">
    <citation type="submission" date="2021-05" db="EMBL/GenBank/DDBJ databases">
        <authorList>
            <person name="Alioto T."/>
            <person name="Alioto T."/>
            <person name="Gomez Garrido J."/>
        </authorList>
    </citation>
    <scope>NUCLEOTIDE SEQUENCE</scope>
</reference>
<protein>
    <submittedName>
        <fullName evidence="6">EF-hand calcium-binding domain-containing protein 1</fullName>
    </submittedName>
</protein>
<dbReference type="SMART" id="SM00054">
    <property type="entry name" value="EFh"/>
    <property type="match status" value="3"/>
</dbReference>
<proteinExistence type="predicted"/>
<dbReference type="Pfam" id="PF13499">
    <property type="entry name" value="EF-hand_7"/>
    <property type="match status" value="1"/>
</dbReference>
<dbReference type="PANTHER" id="PTHR23055">
    <property type="entry name" value="CALCIUM BINDING PROTEINS"/>
    <property type="match status" value="1"/>
</dbReference>
<dbReference type="EMBL" id="HBUF01362702">
    <property type="protein sequence ID" value="CAG6721769.1"/>
    <property type="molecule type" value="Transcribed_RNA"/>
</dbReference>
<dbReference type="PROSITE" id="PS00018">
    <property type="entry name" value="EF_HAND_1"/>
    <property type="match status" value="2"/>
</dbReference>
<dbReference type="GO" id="GO:0005509">
    <property type="term" value="F:calcium ion binding"/>
    <property type="evidence" value="ECO:0007669"/>
    <property type="project" value="InterPro"/>
</dbReference>
<organism evidence="6">
    <name type="scientific">Cacopsylla melanoneura</name>
    <dbReference type="NCBI Taxonomy" id="428564"/>
    <lineage>
        <taxon>Eukaryota</taxon>
        <taxon>Metazoa</taxon>
        <taxon>Ecdysozoa</taxon>
        <taxon>Arthropoda</taxon>
        <taxon>Hexapoda</taxon>
        <taxon>Insecta</taxon>
        <taxon>Pterygota</taxon>
        <taxon>Neoptera</taxon>
        <taxon>Paraneoptera</taxon>
        <taxon>Hemiptera</taxon>
        <taxon>Sternorrhyncha</taxon>
        <taxon>Psylloidea</taxon>
        <taxon>Psyllidae</taxon>
        <taxon>Psyllinae</taxon>
        <taxon>Cacopsylla</taxon>
    </lineage>
</organism>
<accession>A0A8D8Y5R1</accession>
<feature type="domain" description="EF-hand" evidence="5">
    <location>
        <begin position="262"/>
        <end position="297"/>
    </location>
</feature>
<sequence length="323" mass="36030">MFSNHTIWQKKKKKKKKKASMDKRGGGVSQHQSGKPCALFKSVSLFVTKGRRISGNNKGGHSGGAADQRSGKRSKSGASMNQNEGRVVVSSMATALANSNKANAKMIDSLRKRSHFNRQEVETLCKIFKKLLSSSSNAAVPISNSTPVVVQVSGLPSSTVTEGLDRIVFRELLHNTFDLVTEEILMERIFCAFDRLCDGVIHLDEWVLGLSCFLRGTNEELIKFTFLIYDLNNDGFITREEMFQLLRNSLISHPQDEDPDEGVRDLVELALRKMDYDKDGKISFEDFQQAVTDEPLLLEAFGQCLPSDAARQSFLSTLQACER</sequence>
<dbReference type="InterPro" id="IPR018247">
    <property type="entry name" value="EF_Hand_1_Ca_BS"/>
</dbReference>
<evidence type="ECO:0000256" key="3">
    <source>
        <dbReference type="ARBA" id="ARBA00022837"/>
    </source>
</evidence>
<name>A0A8D8Y5R1_9HEMI</name>
<keyword evidence="1" id="KW-0479">Metal-binding</keyword>
<feature type="compositionally biased region" description="Basic residues" evidence="4">
    <location>
        <begin position="8"/>
        <end position="18"/>
    </location>
</feature>